<keyword evidence="1" id="KW-1133">Transmembrane helix</keyword>
<dbReference type="Pfam" id="PF22503">
    <property type="entry name" value="DUF6992"/>
    <property type="match status" value="1"/>
</dbReference>
<name>A0A1I2UH50_9BACT</name>
<keyword evidence="2" id="KW-0732">Signal</keyword>
<evidence type="ECO:0000256" key="2">
    <source>
        <dbReference type="SAM" id="SignalP"/>
    </source>
</evidence>
<feature type="transmembrane region" description="Helical" evidence="1">
    <location>
        <begin position="110"/>
        <end position="128"/>
    </location>
</feature>
<accession>A0A1I2UH50</accession>
<reference evidence="4" key="1">
    <citation type="submission" date="2016-10" db="EMBL/GenBank/DDBJ databases">
        <authorList>
            <person name="Varghese N."/>
            <person name="Submissions S."/>
        </authorList>
    </citation>
    <scope>NUCLEOTIDE SEQUENCE [LARGE SCALE GENOMIC DNA]</scope>
    <source>
        <strain evidence="4">LP51</strain>
    </source>
</reference>
<feature type="chain" id="PRO_5011572300" evidence="2">
    <location>
        <begin position="20"/>
        <end position="178"/>
    </location>
</feature>
<dbReference type="InterPro" id="IPR054261">
    <property type="entry name" value="DUF6992"/>
</dbReference>
<keyword evidence="4" id="KW-1185">Reference proteome</keyword>
<dbReference type="Proteomes" id="UP000198724">
    <property type="component" value="Unassembled WGS sequence"/>
</dbReference>
<sequence length="178" mass="20189">MRKYLYLLSLLLLSLTASAQSLSQLNRGQANVLETGMFILGGWAIANILYSSFKLTKATRSRKYLHQMNVYWNIMNLLVASYALYVILSKDSTSFALSESLQLHDSFKKVLYLGLGLSSGFILLGAFLKERARISFKTEQMQGWGQSIMLQGMFLLLLNLVLVVLLENYAEPLFRMVQ</sequence>
<feature type="signal peptide" evidence="2">
    <location>
        <begin position="1"/>
        <end position="19"/>
    </location>
</feature>
<dbReference type="STRING" id="1436961.SAMN05421739_103542"/>
<evidence type="ECO:0000256" key="1">
    <source>
        <dbReference type="SAM" id="Phobius"/>
    </source>
</evidence>
<evidence type="ECO:0000313" key="3">
    <source>
        <dbReference type="EMBL" id="SFG76368.1"/>
    </source>
</evidence>
<feature type="transmembrane region" description="Helical" evidence="1">
    <location>
        <begin position="148"/>
        <end position="166"/>
    </location>
</feature>
<dbReference type="OrthoDB" id="1122568at2"/>
<keyword evidence="1" id="KW-0472">Membrane</keyword>
<dbReference type="AlphaFoldDB" id="A0A1I2UH50"/>
<proteinExistence type="predicted"/>
<protein>
    <submittedName>
        <fullName evidence="3">Uncharacterized protein</fullName>
    </submittedName>
</protein>
<gene>
    <name evidence="3" type="ORF">SAMN05421739_103542</name>
</gene>
<dbReference type="EMBL" id="FOOT01000003">
    <property type="protein sequence ID" value="SFG76368.1"/>
    <property type="molecule type" value="Genomic_DNA"/>
</dbReference>
<feature type="transmembrane region" description="Helical" evidence="1">
    <location>
        <begin position="29"/>
        <end position="50"/>
    </location>
</feature>
<keyword evidence="1" id="KW-0812">Transmembrane</keyword>
<evidence type="ECO:0000313" key="4">
    <source>
        <dbReference type="Proteomes" id="UP000198724"/>
    </source>
</evidence>
<organism evidence="3 4">
    <name type="scientific">Pontibacter chinhatensis</name>
    <dbReference type="NCBI Taxonomy" id="1436961"/>
    <lineage>
        <taxon>Bacteria</taxon>
        <taxon>Pseudomonadati</taxon>
        <taxon>Bacteroidota</taxon>
        <taxon>Cytophagia</taxon>
        <taxon>Cytophagales</taxon>
        <taxon>Hymenobacteraceae</taxon>
        <taxon>Pontibacter</taxon>
    </lineage>
</organism>
<feature type="transmembrane region" description="Helical" evidence="1">
    <location>
        <begin position="70"/>
        <end position="88"/>
    </location>
</feature>
<dbReference type="RefSeq" id="WP_092101367.1">
    <property type="nucleotide sequence ID" value="NZ_FOOT01000003.1"/>
</dbReference>